<dbReference type="InterPro" id="IPR021988">
    <property type="entry name" value="BMT1"/>
</dbReference>
<feature type="compositionally biased region" description="Basic and acidic residues" evidence="4">
    <location>
        <begin position="624"/>
        <end position="642"/>
    </location>
</feature>
<reference evidence="5" key="1">
    <citation type="journal article" date="2020" name="Stud. Mycol.">
        <title>101 Dothideomycetes genomes: a test case for predicting lifestyles and emergence of pathogens.</title>
        <authorList>
            <person name="Haridas S."/>
            <person name="Albert R."/>
            <person name="Binder M."/>
            <person name="Bloem J."/>
            <person name="Labutti K."/>
            <person name="Salamov A."/>
            <person name="Andreopoulos B."/>
            <person name="Baker S."/>
            <person name="Barry K."/>
            <person name="Bills G."/>
            <person name="Bluhm B."/>
            <person name="Cannon C."/>
            <person name="Castanera R."/>
            <person name="Culley D."/>
            <person name="Daum C."/>
            <person name="Ezra D."/>
            <person name="Gonzalez J."/>
            <person name="Henrissat B."/>
            <person name="Kuo A."/>
            <person name="Liang C."/>
            <person name="Lipzen A."/>
            <person name="Lutzoni F."/>
            <person name="Magnuson J."/>
            <person name="Mondo S."/>
            <person name="Nolan M."/>
            <person name="Ohm R."/>
            <person name="Pangilinan J."/>
            <person name="Park H.-J."/>
            <person name="Ramirez L."/>
            <person name="Alfaro M."/>
            <person name="Sun H."/>
            <person name="Tritt A."/>
            <person name="Yoshinaga Y."/>
            <person name="Zwiers L.-H."/>
            <person name="Turgeon B."/>
            <person name="Goodwin S."/>
            <person name="Spatafora J."/>
            <person name="Crous P."/>
            <person name="Grigoriev I."/>
        </authorList>
    </citation>
    <scope>NUCLEOTIDE SEQUENCE</scope>
    <source>
        <strain evidence="5">CBS 260.36</strain>
    </source>
</reference>
<proteinExistence type="inferred from homology"/>
<dbReference type="Proteomes" id="UP000799439">
    <property type="component" value="Unassembled WGS sequence"/>
</dbReference>
<dbReference type="GO" id="GO:0016020">
    <property type="term" value="C:membrane"/>
    <property type="evidence" value="ECO:0007669"/>
    <property type="project" value="UniProtKB-SubCell"/>
</dbReference>
<dbReference type="GO" id="GO:0000030">
    <property type="term" value="F:mannosyltransferase activity"/>
    <property type="evidence" value="ECO:0007669"/>
    <property type="project" value="InterPro"/>
</dbReference>
<sequence>MAQTPYAVESVNQPNLHNLPTHFSKIQTSNSSIGSIGKVASYPYEERGLFLEYKVKGFDNSGSPGGTAIGHNFSCPDHLISSSIGVQKSWELTDDLLQIASQLDDHPRVHYSSKAVLAKTEEFSLKSVAASAWESLAGACVLLPDHNVYLCITRVFHREIGVWNPVLSFMRGRIFSRSWVHMENYILEWKDKKISFPRIFDFDDAQFKDEGVWFGPEDPRVFMEQTKDAEPLVIFNMQSESPSWKGERRPMWMFRPLSGLSTVLDIPGAGQGVEKNWVPFFLNEPGPEPSKFIHFIYSLHPIRVIRCGIADGICVSIFSEDVPKTLATSHDNENSALRGGTQFLRVPLFDGDSPFTKDGVQVFFAIHRTAAMNTKLCHQTVYRPKLVLMATNGTEFYFTYVSESLDFGVGTIFNESVLTEPCSDGKIMIPNGIADWEFNVQTAYSNDTDVMTVNMNLQDTSSQVFRISGILKLIRALPSTKRLIENPTIGFGDQDQLNGTENVFTRHSAVSADLRGCAEESARKYVDFHMADSKDMKNKGVEAKKQEEEEKKKKEEEEKKIKEEEEKKKVEGEAKRKKEEDAKKKAEEEKIKKKEEEEAKKNKEEEESSKSADKESPRVSVVPEEAKTGVKTLDDARLMKDKELTPKEKEEILAKKIAALTKEEKELADKNNGKEEEPSRDQADVDALMDLKAGAQKETDWISY</sequence>
<gene>
    <name evidence="5" type="ORF">K461DRAFT_312841</name>
</gene>
<evidence type="ECO:0000256" key="1">
    <source>
        <dbReference type="ARBA" id="ARBA00004606"/>
    </source>
</evidence>
<evidence type="ECO:0000256" key="4">
    <source>
        <dbReference type="SAM" id="MobiDB-lite"/>
    </source>
</evidence>
<evidence type="ECO:0000313" key="5">
    <source>
        <dbReference type="EMBL" id="KAF2153474.1"/>
    </source>
</evidence>
<keyword evidence="3" id="KW-0812">Transmembrane</keyword>
<comment type="similarity">
    <text evidence="2">Belongs to the BMT family.</text>
</comment>
<feature type="compositionally biased region" description="Basic and acidic residues" evidence="4">
    <location>
        <begin position="662"/>
        <end position="683"/>
    </location>
</feature>
<comment type="subcellular location">
    <subcellularLocation>
        <location evidence="1">Membrane</location>
        <topology evidence="1">Single-pass type II membrane protein</topology>
    </subcellularLocation>
</comment>
<name>A0A9P4J2F3_9PEZI</name>
<feature type="compositionally biased region" description="Basic and acidic residues" evidence="4">
    <location>
        <begin position="537"/>
        <end position="617"/>
    </location>
</feature>
<dbReference type="Pfam" id="PF12141">
    <property type="entry name" value="BMT"/>
    <property type="match status" value="2"/>
</dbReference>
<keyword evidence="6" id="KW-1185">Reference proteome</keyword>
<organism evidence="5 6">
    <name type="scientific">Myriangium duriaei CBS 260.36</name>
    <dbReference type="NCBI Taxonomy" id="1168546"/>
    <lineage>
        <taxon>Eukaryota</taxon>
        <taxon>Fungi</taxon>
        <taxon>Dikarya</taxon>
        <taxon>Ascomycota</taxon>
        <taxon>Pezizomycotina</taxon>
        <taxon>Dothideomycetes</taxon>
        <taxon>Dothideomycetidae</taxon>
        <taxon>Myriangiales</taxon>
        <taxon>Myriangiaceae</taxon>
        <taxon>Myriangium</taxon>
    </lineage>
</organism>
<evidence type="ECO:0000313" key="6">
    <source>
        <dbReference type="Proteomes" id="UP000799439"/>
    </source>
</evidence>
<dbReference type="OrthoDB" id="3631276at2759"/>
<feature type="region of interest" description="Disordered" evidence="4">
    <location>
        <begin position="662"/>
        <end position="685"/>
    </location>
</feature>
<accession>A0A9P4J2F3</accession>
<protein>
    <submittedName>
        <fullName evidence="5">Glycosyltransferase family 91 protein</fullName>
    </submittedName>
</protein>
<dbReference type="AlphaFoldDB" id="A0A9P4J2F3"/>
<keyword evidence="3" id="KW-0735">Signal-anchor</keyword>
<feature type="region of interest" description="Disordered" evidence="4">
    <location>
        <begin position="537"/>
        <end position="642"/>
    </location>
</feature>
<dbReference type="EMBL" id="ML996085">
    <property type="protein sequence ID" value="KAF2153474.1"/>
    <property type="molecule type" value="Genomic_DNA"/>
</dbReference>
<comment type="caution">
    <text evidence="5">The sequence shown here is derived from an EMBL/GenBank/DDBJ whole genome shotgun (WGS) entry which is preliminary data.</text>
</comment>
<evidence type="ECO:0000256" key="3">
    <source>
        <dbReference type="ARBA" id="ARBA00022968"/>
    </source>
</evidence>
<evidence type="ECO:0000256" key="2">
    <source>
        <dbReference type="ARBA" id="ARBA00009486"/>
    </source>
</evidence>